<dbReference type="AlphaFoldDB" id="A0AAE0N6G6"/>
<name>A0AAE0N6G6_9PEZI</name>
<reference evidence="2" key="1">
    <citation type="journal article" date="2023" name="Mol. Phylogenet. Evol.">
        <title>Genome-scale phylogeny and comparative genomics of the fungal order Sordariales.</title>
        <authorList>
            <person name="Hensen N."/>
            <person name="Bonometti L."/>
            <person name="Westerberg I."/>
            <person name="Brannstrom I.O."/>
            <person name="Guillou S."/>
            <person name="Cros-Aarteil S."/>
            <person name="Calhoun S."/>
            <person name="Haridas S."/>
            <person name="Kuo A."/>
            <person name="Mondo S."/>
            <person name="Pangilinan J."/>
            <person name="Riley R."/>
            <person name="LaButti K."/>
            <person name="Andreopoulos B."/>
            <person name="Lipzen A."/>
            <person name="Chen C."/>
            <person name="Yan M."/>
            <person name="Daum C."/>
            <person name="Ng V."/>
            <person name="Clum A."/>
            <person name="Steindorff A."/>
            <person name="Ohm R.A."/>
            <person name="Martin F."/>
            <person name="Silar P."/>
            <person name="Natvig D.O."/>
            <person name="Lalanne C."/>
            <person name="Gautier V."/>
            <person name="Ament-Velasquez S.L."/>
            <person name="Kruys A."/>
            <person name="Hutchinson M.I."/>
            <person name="Powell A.J."/>
            <person name="Barry K."/>
            <person name="Miller A.N."/>
            <person name="Grigoriev I.V."/>
            <person name="Debuchy R."/>
            <person name="Gladieux P."/>
            <person name="Hiltunen Thoren M."/>
            <person name="Johannesson H."/>
        </authorList>
    </citation>
    <scope>NUCLEOTIDE SEQUENCE</scope>
    <source>
        <strain evidence="2">CBS 232.78</strain>
    </source>
</reference>
<reference evidence="2" key="2">
    <citation type="submission" date="2023-06" db="EMBL/GenBank/DDBJ databases">
        <authorList>
            <consortium name="Lawrence Berkeley National Laboratory"/>
            <person name="Haridas S."/>
            <person name="Hensen N."/>
            <person name="Bonometti L."/>
            <person name="Westerberg I."/>
            <person name="Brannstrom I.O."/>
            <person name="Guillou S."/>
            <person name="Cros-Aarteil S."/>
            <person name="Calhoun S."/>
            <person name="Kuo A."/>
            <person name="Mondo S."/>
            <person name="Pangilinan J."/>
            <person name="Riley R."/>
            <person name="LaButti K."/>
            <person name="Andreopoulos B."/>
            <person name="Lipzen A."/>
            <person name="Chen C."/>
            <person name="Yanf M."/>
            <person name="Daum C."/>
            <person name="Ng V."/>
            <person name="Clum A."/>
            <person name="Steindorff A."/>
            <person name="Ohm R."/>
            <person name="Martin F."/>
            <person name="Silar P."/>
            <person name="Natvig D."/>
            <person name="Lalanne C."/>
            <person name="Gautier V."/>
            <person name="Ament-velasquez S.L."/>
            <person name="Kruys A."/>
            <person name="Hutchinson M.I."/>
            <person name="Powell A.J."/>
            <person name="Barry K."/>
            <person name="Miller A.N."/>
            <person name="Grigoriev I.V."/>
            <person name="Debuchy R."/>
            <person name="Gladieux P."/>
            <person name="Thoren M.H."/>
            <person name="Johannesson H."/>
        </authorList>
    </citation>
    <scope>NUCLEOTIDE SEQUENCE</scope>
    <source>
        <strain evidence="2">CBS 232.78</strain>
    </source>
</reference>
<dbReference type="Proteomes" id="UP001285441">
    <property type="component" value="Unassembled WGS sequence"/>
</dbReference>
<evidence type="ECO:0000313" key="2">
    <source>
        <dbReference type="EMBL" id="KAK3371923.1"/>
    </source>
</evidence>
<protein>
    <submittedName>
        <fullName evidence="2">Uncharacterized protein</fullName>
    </submittedName>
</protein>
<gene>
    <name evidence="2" type="ORF">B0H63DRAFT_453316</name>
</gene>
<feature type="compositionally biased region" description="Polar residues" evidence="1">
    <location>
        <begin position="130"/>
        <end position="140"/>
    </location>
</feature>
<dbReference type="EMBL" id="JAULSW010000008">
    <property type="protein sequence ID" value="KAK3371923.1"/>
    <property type="molecule type" value="Genomic_DNA"/>
</dbReference>
<feature type="region of interest" description="Disordered" evidence="1">
    <location>
        <begin position="98"/>
        <end position="140"/>
    </location>
</feature>
<organism evidence="2 3">
    <name type="scientific">Podospora didyma</name>
    <dbReference type="NCBI Taxonomy" id="330526"/>
    <lineage>
        <taxon>Eukaryota</taxon>
        <taxon>Fungi</taxon>
        <taxon>Dikarya</taxon>
        <taxon>Ascomycota</taxon>
        <taxon>Pezizomycotina</taxon>
        <taxon>Sordariomycetes</taxon>
        <taxon>Sordariomycetidae</taxon>
        <taxon>Sordariales</taxon>
        <taxon>Podosporaceae</taxon>
        <taxon>Podospora</taxon>
    </lineage>
</organism>
<feature type="compositionally biased region" description="Polar residues" evidence="1">
    <location>
        <begin position="214"/>
        <end position="232"/>
    </location>
</feature>
<sequence>MQSATEARDSEGSRSSYGTTHGGYFPPLYVPCNEICPFCHDIFTQSRQTIAHKCRAGDQKDESKNIYKKQRCQELRRRATKSLARVCERKKLPLSRWESGKKKDRETAELDACSQGRKRIAPERLEDGSVGSSLTLHGNASASNFQRGRRLYAVRHMTTREWFQYLAMRGTDAERGEPHWGRLVQVGLRPVFFDLQRWRRPGQQEPGRPAPHRPSSSISPLQPTFPTSILHG</sequence>
<feature type="region of interest" description="Disordered" evidence="1">
    <location>
        <begin position="201"/>
        <end position="232"/>
    </location>
</feature>
<evidence type="ECO:0000256" key="1">
    <source>
        <dbReference type="SAM" id="MobiDB-lite"/>
    </source>
</evidence>
<proteinExistence type="predicted"/>
<comment type="caution">
    <text evidence="2">The sequence shown here is derived from an EMBL/GenBank/DDBJ whole genome shotgun (WGS) entry which is preliminary data.</text>
</comment>
<evidence type="ECO:0000313" key="3">
    <source>
        <dbReference type="Proteomes" id="UP001285441"/>
    </source>
</evidence>
<feature type="compositionally biased region" description="Basic and acidic residues" evidence="1">
    <location>
        <begin position="98"/>
        <end position="108"/>
    </location>
</feature>
<accession>A0AAE0N6G6</accession>
<keyword evidence="3" id="KW-1185">Reference proteome</keyword>